<keyword evidence="13" id="KW-0694">RNA-binding</keyword>
<dbReference type="Proteomes" id="UP001634394">
    <property type="component" value="Unassembled WGS sequence"/>
</dbReference>
<evidence type="ECO:0000256" key="3">
    <source>
        <dbReference type="ARBA" id="ARBA00012552"/>
    </source>
</evidence>
<dbReference type="InterPro" id="IPR051363">
    <property type="entry name" value="RLR_Helicase"/>
</dbReference>
<dbReference type="InterPro" id="IPR038557">
    <property type="entry name" value="RLR_C_sf"/>
</dbReference>
<name>A0ABD3VNR2_SINWO</name>
<evidence type="ECO:0000256" key="13">
    <source>
        <dbReference type="ARBA" id="ARBA00022884"/>
    </source>
</evidence>
<feature type="domain" description="Helicase C-terminal" evidence="18">
    <location>
        <begin position="428"/>
        <end position="603"/>
    </location>
</feature>
<comment type="caution">
    <text evidence="20">The sequence shown here is derived from an EMBL/GenBank/DDBJ whole genome shotgun (WGS) entry which is preliminary data.</text>
</comment>
<dbReference type="InterPro" id="IPR027417">
    <property type="entry name" value="P-loop_NTPase"/>
</dbReference>
<dbReference type="Pfam" id="PF18119">
    <property type="entry name" value="RIG-I_C"/>
    <property type="match status" value="1"/>
</dbReference>
<evidence type="ECO:0000259" key="17">
    <source>
        <dbReference type="PROSITE" id="PS51192"/>
    </source>
</evidence>
<keyword evidence="14" id="KW-0051">Antiviral defense</keyword>
<evidence type="ECO:0000256" key="2">
    <source>
        <dbReference type="ARBA" id="ARBA00006866"/>
    </source>
</evidence>
<keyword evidence="21" id="KW-1185">Reference proteome</keyword>
<dbReference type="SMART" id="SM00487">
    <property type="entry name" value="DEXDc"/>
    <property type="match status" value="1"/>
</dbReference>
<dbReference type="InterPro" id="IPR021673">
    <property type="entry name" value="RLR_CTR"/>
</dbReference>
<evidence type="ECO:0000256" key="11">
    <source>
        <dbReference type="ARBA" id="ARBA00022840"/>
    </source>
</evidence>
<dbReference type="SUPFAM" id="SSF52540">
    <property type="entry name" value="P-loop containing nucleoside triphosphate hydrolases"/>
    <property type="match status" value="1"/>
</dbReference>
<evidence type="ECO:0000256" key="12">
    <source>
        <dbReference type="ARBA" id="ARBA00022859"/>
    </source>
</evidence>
<dbReference type="InterPro" id="IPR011545">
    <property type="entry name" value="DEAD/DEAH_box_helicase_dom"/>
</dbReference>
<comment type="catalytic activity">
    <reaction evidence="15">
        <text>ATP + H2O = ADP + phosphate + H(+)</text>
        <dbReference type="Rhea" id="RHEA:13065"/>
        <dbReference type="ChEBI" id="CHEBI:15377"/>
        <dbReference type="ChEBI" id="CHEBI:15378"/>
        <dbReference type="ChEBI" id="CHEBI:30616"/>
        <dbReference type="ChEBI" id="CHEBI:43474"/>
        <dbReference type="ChEBI" id="CHEBI:456216"/>
        <dbReference type="EC" id="3.6.4.13"/>
    </reaction>
    <physiologicalReaction direction="left-to-right" evidence="15">
        <dbReference type="Rhea" id="RHEA:13066"/>
    </physiologicalReaction>
</comment>
<dbReference type="EMBL" id="JBJQND010000010">
    <property type="protein sequence ID" value="KAL3863241.1"/>
    <property type="molecule type" value="Genomic_DNA"/>
</dbReference>
<evidence type="ECO:0000256" key="9">
    <source>
        <dbReference type="ARBA" id="ARBA00022806"/>
    </source>
</evidence>
<evidence type="ECO:0000256" key="1">
    <source>
        <dbReference type="ARBA" id="ARBA00004496"/>
    </source>
</evidence>
<evidence type="ECO:0000256" key="16">
    <source>
        <dbReference type="SAM" id="MobiDB-lite"/>
    </source>
</evidence>
<feature type="domain" description="Helicase ATP-binding" evidence="17">
    <location>
        <begin position="67"/>
        <end position="242"/>
    </location>
</feature>
<dbReference type="InterPro" id="IPR001650">
    <property type="entry name" value="Helicase_C-like"/>
</dbReference>
<feature type="domain" description="RLR CTR" evidence="19">
    <location>
        <begin position="607"/>
        <end position="737"/>
    </location>
</feature>
<dbReference type="Gene3D" id="3.40.50.300">
    <property type="entry name" value="P-loop containing nucleotide triphosphate hydrolases"/>
    <property type="match status" value="2"/>
</dbReference>
<dbReference type="GO" id="GO:0003723">
    <property type="term" value="F:RNA binding"/>
    <property type="evidence" value="ECO:0007669"/>
    <property type="project" value="UniProtKB-KW"/>
</dbReference>
<evidence type="ECO:0000256" key="14">
    <source>
        <dbReference type="ARBA" id="ARBA00023118"/>
    </source>
</evidence>
<accession>A0ABD3VNR2</accession>
<evidence type="ECO:0000256" key="15">
    <source>
        <dbReference type="ARBA" id="ARBA00049390"/>
    </source>
</evidence>
<dbReference type="GO" id="GO:0045087">
    <property type="term" value="P:innate immune response"/>
    <property type="evidence" value="ECO:0007669"/>
    <property type="project" value="UniProtKB-KW"/>
</dbReference>
<proteinExistence type="inferred from homology"/>
<dbReference type="GO" id="GO:0051607">
    <property type="term" value="P:defense response to virus"/>
    <property type="evidence" value="ECO:0007669"/>
    <property type="project" value="UniProtKB-KW"/>
</dbReference>
<dbReference type="PANTHER" id="PTHR14074">
    <property type="entry name" value="HELICASE WITH DEATH DOMAIN-RELATED"/>
    <property type="match status" value="1"/>
</dbReference>
<keyword evidence="12" id="KW-0391">Immunity</keyword>
<reference evidence="20 21" key="1">
    <citation type="submission" date="2024-11" db="EMBL/GenBank/DDBJ databases">
        <title>Chromosome-level genome assembly of the freshwater bivalve Anodonta woodiana.</title>
        <authorList>
            <person name="Chen X."/>
        </authorList>
    </citation>
    <scope>NUCLEOTIDE SEQUENCE [LARGE SCALE GENOMIC DNA]</scope>
    <source>
        <strain evidence="20">MN2024</strain>
        <tissue evidence="20">Gills</tissue>
    </source>
</reference>
<evidence type="ECO:0000256" key="4">
    <source>
        <dbReference type="ARBA" id="ARBA00022490"/>
    </source>
</evidence>
<dbReference type="PROSITE" id="PS51194">
    <property type="entry name" value="HELICASE_CTER"/>
    <property type="match status" value="1"/>
</dbReference>
<keyword evidence="4" id="KW-0963">Cytoplasm</keyword>
<dbReference type="GO" id="GO:0003724">
    <property type="term" value="F:RNA helicase activity"/>
    <property type="evidence" value="ECO:0007669"/>
    <property type="project" value="UniProtKB-EC"/>
</dbReference>
<dbReference type="AlphaFoldDB" id="A0ABD3VNR2"/>
<dbReference type="InterPro" id="IPR014001">
    <property type="entry name" value="Helicase_ATP-bd"/>
</dbReference>
<dbReference type="PANTHER" id="PTHR14074:SF16">
    <property type="entry name" value="ANTIVIRAL INNATE IMMUNE RESPONSE RECEPTOR RIG-I"/>
    <property type="match status" value="1"/>
</dbReference>
<evidence type="ECO:0000313" key="21">
    <source>
        <dbReference type="Proteomes" id="UP001634394"/>
    </source>
</evidence>
<dbReference type="GO" id="GO:0005524">
    <property type="term" value="F:ATP binding"/>
    <property type="evidence" value="ECO:0007669"/>
    <property type="project" value="UniProtKB-KW"/>
</dbReference>
<dbReference type="Pfam" id="PF00271">
    <property type="entry name" value="Helicase_C"/>
    <property type="match status" value="1"/>
</dbReference>
<keyword evidence="7" id="KW-0547">Nucleotide-binding</keyword>
<dbReference type="GO" id="GO:0016787">
    <property type="term" value="F:hydrolase activity"/>
    <property type="evidence" value="ECO:0007669"/>
    <property type="project" value="UniProtKB-KW"/>
</dbReference>
<evidence type="ECO:0000313" key="20">
    <source>
        <dbReference type="EMBL" id="KAL3863241.1"/>
    </source>
</evidence>
<protein>
    <recommendedName>
        <fullName evidence="3">RNA helicase</fullName>
        <ecNumber evidence="3">3.6.4.13</ecNumber>
    </recommendedName>
</protein>
<dbReference type="PROSITE" id="PS51192">
    <property type="entry name" value="HELICASE_ATP_BIND_1"/>
    <property type="match status" value="1"/>
</dbReference>
<evidence type="ECO:0000256" key="7">
    <source>
        <dbReference type="ARBA" id="ARBA00022741"/>
    </source>
</evidence>
<dbReference type="Gene3D" id="1.20.1320.30">
    <property type="match status" value="1"/>
</dbReference>
<evidence type="ECO:0000259" key="19">
    <source>
        <dbReference type="PROSITE" id="PS51789"/>
    </source>
</evidence>
<dbReference type="Gene3D" id="2.170.150.30">
    <property type="entry name" value="RIG-I-like receptor, C-terminal regulatory domain"/>
    <property type="match status" value="1"/>
</dbReference>
<feature type="compositionally biased region" description="Acidic residues" evidence="16">
    <location>
        <begin position="29"/>
        <end position="44"/>
    </location>
</feature>
<evidence type="ECO:0000256" key="10">
    <source>
        <dbReference type="ARBA" id="ARBA00022833"/>
    </source>
</evidence>
<comment type="subcellular location">
    <subcellularLocation>
        <location evidence="1">Cytoplasm</location>
    </subcellularLocation>
</comment>
<dbReference type="InterPro" id="IPR041204">
    <property type="entry name" value="RIG-I-like_C"/>
</dbReference>
<keyword evidence="9" id="KW-0347">Helicase</keyword>
<evidence type="ECO:0000256" key="8">
    <source>
        <dbReference type="ARBA" id="ARBA00022801"/>
    </source>
</evidence>
<keyword evidence="10" id="KW-0862">Zinc</keyword>
<evidence type="ECO:0000256" key="6">
    <source>
        <dbReference type="ARBA" id="ARBA00022723"/>
    </source>
</evidence>
<evidence type="ECO:0000256" key="5">
    <source>
        <dbReference type="ARBA" id="ARBA00022588"/>
    </source>
</evidence>
<gene>
    <name evidence="20" type="ORF">ACJMK2_005006</name>
</gene>
<evidence type="ECO:0000259" key="18">
    <source>
        <dbReference type="PROSITE" id="PS51194"/>
    </source>
</evidence>
<dbReference type="GO" id="GO:0046872">
    <property type="term" value="F:metal ion binding"/>
    <property type="evidence" value="ECO:0007669"/>
    <property type="project" value="UniProtKB-KW"/>
</dbReference>
<keyword evidence="5" id="KW-0399">Innate immunity</keyword>
<feature type="region of interest" description="Disordered" evidence="16">
    <location>
        <begin position="20"/>
        <end position="47"/>
    </location>
</feature>
<dbReference type="Pfam" id="PF11648">
    <property type="entry name" value="RIG-I_C-RD"/>
    <property type="match status" value="1"/>
</dbReference>
<dbReference type="GO" id="GO:0005737">
    <property type="term" value="C:cytoplasm"/>
    <property type="evidence" value="ECO:0007669"/>
    <property type="project" value="UniProtKB-SubCell"/>
</dbReference>
<keyword evidence="6" id="KW-0479">Metal-binding</keyword>
<dbReference type="EC" id="3.6.4.13" evidence="3"/>
<keyword evidence="8" id="KW-0378">Hydrolase</keyword>
<dbReference type="SMART" id="SM00490">
    <property type="entry name" value="HELICc"/>
    <property type="match status" value="1"/>
</dbReference>
<dbReference type="PROSITE" id="PS51789">
    <property type="entry name" value="RLR_CTR"/>
    <property type="match status" value="1"/>
</dbReference>
<sequence>MEVCQLALMQNMNIIDAEDEAADSLQSESENELASDYASSDEDTSDRQQMTHIYHPLHLRNYQLELAEDALRGENTIICAETGSGKTWVALYIVEKHLESASPRKKLVIFMAKTNPLIQQQYQRFMHYLPEHKTKLITAEYEESLKLNMFIPYHDIICLTPQILFNNLEKQTVSLSDFSLMILDECHHTKKDEAYNRLMRKYLMAKVKKRVLNLPQIVGLTASLGVGKSKTDDEAVEYIISVMANLDTCKLSTVEKYKEEIEKYVSRPKEVTIPMTDRLDDKCKKRILYAMNEVHEKLTEACLLEESMIEIVSKRPDLNSQQYFQWARKLETMAATLKLNSETARLIISCVKYLVTFIEALELNSLLGILDVCRFLARKFNPEKERRSKHTEEESELLQLILTVQKDLSGYDKSKSQMNPNLQTISNTLREMILAENDYQESRALVFVKARATCDALTKYLDGVLSKDNIRVHKLTGKEGDDSMTSAEQTLTVNKFVSGEYKVLVATSVAGEGIDIPDCNIVISYNYAGNEITKIQMTGRGRKKGGKNIVMGYQKTLDKEKLNTYKAVMMYRAMESIKKMELRTLQQKIRFLQKTETDKQELYDRNLKMQKSTKIKCHFKLCCSECATEVIDGENLRVFRDTFHTVIDKQFRDLIDIKPDTRSTQKKILGGLQKADRICCKKCGKDWGAFFIYEKLPLPVITIKSFKIPSDGKFSFYDHWNKLPFEIETCELSELIHLFEK</sequence>
<keyword evidence="11" id="KW-0067">ATP-binding</keyword>
<comment type="similarity">
    <text evidence="2">Belongs to the helicase family. RLR subfamily.</text>
</comment>
<organism evidence="20 21">
    <name type="scientific">Sinanodonta woodiana</name>
    <name type="common">Chinese pond mussel</name>
    <name type="synonym">Anodonta woodiana</name>
    <dbReference type="NCBI Taxonomy" id="1069815"/>
    <lineage>
        <taxon>Eukaryota</taxon>
        <taxon>Metazoa</taxon>
        <taxon>Spiralia</taxon>
        <taxon>Lophotrochozoa</taxon>
        <taxon>Mollusca</taxon>
        <taxon>Bivalvia</taxon>
        <taxon>Autobranchia</taxon>
        <taxon>Heteroconchia</taxon>
        <taxon>Palaeoheterodonta</taxon>
        <taxon>Unionida</taxon>
        <taxon>Unionoidea</taxon>
        <taxon>Unionidae</taxon>
        <taxon>Unioninae</taxon>
        <taxon>Sinanodonta</taxon>
    </lineage>
</organism>
<dbReference type="Pfam" id="PF00270">
    <property type="entry name" value="DEAD"/>
    <property type="match status" value="1"/>
</dbReference>